<dbReference type="RefSeq" id="WP_089697420.1">
    <property type="nucleotide sequence ID" value="NZ_FNHL01000002.1"/>
</dbReference>
<evidence type="ECO:0000256" key="4">
    <source>
        <dbReference type="ARBA" id="ARBA00022692"/>
    </source>
</evidence>
<dbReference type="Pfam" id="PF00924">
    <property type="entry name" value="MS_channel_2nd"/>
    <property type="match status" value="1"/>
</dbReference>
<evidence type="ECO:0000256" key="3">
    <source>
        <dbReference type="ARBA" id="ARBA00022475"/>
    </source>
</evidence>
<reference evidence="11" key="1">
    <citation type="submission" date="2016-10" db="EMBL/GenBank/DDBJ databases">
        <authorList>
            <person name="Varghese N."/>
            <person name="Submissions S."/>
        </authorList>
    </citation>
    <scope>NUCLEOTIDE SEQUENCE [LARGE SCALE GENOMIC DNA]</scope>
    <source>
        <strain evidence="11">CGMCC 1.10119</strain>
    </source>
</reference>
<feature type="transmembrane region" description="Helical" evidence="7">
    <location>
        <begin position="26"/>
        <end position="44"/>
    </location>
</feature>
<proteinExistence type="inferred from homology"/>
<dbReference type="Pfam" id="PF21082">
    <property type="entry name" value="MS_channel_3rd"/>
    <property type="match status" value="1"/>
</dbReference>
<feature type="domain" description="Mechanosensitive ion channel MscS C-terminal" evidence="9">
    <location>
        <begin position="189"/>
        <end position="273"/>
    </location>
</feature>
<dbReference type="PANTHER" id="PTHR30221:SF1">
    <property type="entry name" value="SMALL-CONDUCTANCE MECHANOSENSITIVE CHANNEL"/>
    <property type="match status" value="1"/>
</dbReference>
<gene>
    <name evidence="10" type="ORF">SAMN04487949_2129</name>
</gene>
<keyword evidence="3" id="KW-1003">Cell membrane</keyword>
<feature type="transmembrane region" description="Helical" evidence="7">
    <location>
        <begin position="75"/>
        <end position="98"/>
    </location>
</feature>
<dbReference type="AlphaFoldDB" id="A0A1G9UBQ4"/>
<dbReference type="InterPro" id="IPR010920">
    <property type="entry name" value="LSM_dom_sf"/>
</dbReference>
<protein>
    <submittedName>
        <fullName evidence="10">Small-conductance mechanosensitive channel</fullName>
    </submittedName>
</protein>
<evidence type="ECO:0000259" key="9">
    <source>
        <dbReference type="Pfam" id="PF21082"/>
    </source>
</evidence>
<comment type="subcellular location">
    <subcellularLocation>
        <location evidence="1">Cell membrane</location>
        <topology evidence="1">Multi-pass membrane protein</topology>
    </subcellularLocation>
</comment>
<evidence type="ECO:0000256" key="5">
    <source>
        <dbReference type="ARBA" id="ARBA00022989"/>
    </source>
</evidence>
<dbReference type="STRING" id="660521.SAMN04487949_2129"/>
<dbReference type="Gene3D" id="2.30.30.60">
    <property type="match status" value="1"/>
</dbReference>
<dbReference type="GO" id="GO:0005886">
    <property type="term" value="C:plasma membrane"/>
    <property type="evidence" value="ECO:0007669"/>
    <property type="project" value="UniProtKB-SubCell"/>
</dbReference>
<dbReference type="Gene3D" id="3.30.70.100">
    <property type="match status" value="1"/>
</dbReference>
<dbReference type="SUPFAM" id="SSF82689">
    <property type="entry name" value="Mechanosensitive channel protein MscS (YggB), C-terminal domain"/>
    <property type="match status" value="1"/>
</dbReference>
<name>A0A1G9UBQ4_9EURY</name>
<dbReference type="InterPro" id="IPR045275">
    <property type="entry name" value="MscS_archaea/bacteria_type"/>
</dbReference>
<evidence type="ECO:0000313" key="11">
    <source>
        <dbReference type="Proteomes" id="UP000199451"/>
    </source>
</evidence>
<evidence type="ECO:0000256" key="1">
    <source>
        <dbReference type="ARBA" id="ARBA00004651"/>
    </source>
</evidence>
<dbReference type="EMBL" id="FNHL01000002">
    <property type="protein sequence ID" value="SDM57380.1"/>
    <property type="molecule type" value="Genomic_DNA"/>
</dbReference>
<comment type="similarity">
    <text evidence="2">Belongs to the MscS (TC 1.A.23) family.</text>
</comment>
<organism evidence="10 11">
    <name type="scientific">Halogranum gelatinilyticum</name>
    <dbReference type="NCBI Taxonomy" id="660521"/>
    <lineage>
        <taxon>Archaea</taxon>
        <taxon>Methanobacteriati</taxon>
        <taxon>Methanobacteriota</taxon>
        <taxon>Stenosarchaea group</taxon>
        <taxon>Halobacteria</taxon>
        <taxon>Halobacteriales</taxon>
        <taxon>Haloferacaceae</taxon>
    </lineage>
</organism>
<evidence type="ECO:0000313" key="10">
    <source>
        <dbReference type="EMBL" id="SDM57380.1"/>
    </source>
</evidence>
<keyword evidence="11" id="KW-1185">Reference proteome</keyword>
<dbReference type="SUPFAM" id="SSF82861">
    <property type="entry name" value="Mechanosensitive channel protein MscS (YggB), transmembrane region"/>
    <property type="match status" value="1"/>
</dbReference>
<feature type="transmembrane region" description="Helical" evidence="7">
    <location>
        <begin position="104"/>
        <end position="127"/>
    </location>
</feature>
<keyword evidence="5 7" id="KW-1133">Transmembrane helix</keyword>
<keyword evidence="6 7" id="KW-0472">Membrane</keyword>
<dbReference type="PANTHER" id="PTHR30221">
    <property type="entry name" value="SMALL-CONDUCTANCE MECHANOSENSITIVE CHANNEL"/>
    <property type="match status" value="1"/>
</dbReference>
<evidence type="ECO:0000259" key="8">
    <source>
        <dbReference type="Pfam" id="PF00924"/>
    </source>
</evidence>
<evidence type="ECO:0000256" key="7">
    <source>
        <dbReference type="SAM" id="Phobius"/>
    </source>
</evidence>
<dbReference type="GO" id="GO:0008381">
    <property type="term" value="F:mechanosensitive monoatomic ion channel activity"/>
    <property type="evidence" value="ECO:0007669"/>
    <property type="project" value="InterPro"/>
</dbReference>
<evidence type="ECO:0000256" key="6">
    <source>
        <dbReference type="ARBA" id="ARBA00023136"/>
    </source>
</evidence>
<dbReference type="OrthoDB" id="31543at2157"/>
<dbReference type="InterPro" id="IPR023408">
    <property type="entry name" value="MscS_beta-dom_sf"/>
</dbReference>
<dbReference type="InterPro" id="IPR049278">
    <property type="entry name" value="MS_channel_C"/>
</dbReference>
<accession>A0A1G9UBQ4</accession>
<dbReference type="Proteomes" id="UP000199451">
    <property type="component" value="Unassembled WGS sequence"/>
</dbReference>
<dbReference type="InterPro" id="IPR006685">
    <property type="entry name" value="MscS_channel_2nd"/>
</dbReference>
<feature type="domain" description="Mechanosensitive ion channel MscS" evidence="8">
    <location>
        <begin position="115"/>
        <end position="180"/>
    </location>
</feature>
<dbReference type="SUPFAM" id="SSF50182">
    <property type="entry name" value="Sm-like ribonucleoproteins"/>
    <property type="match status" value="1"/>
</dbReference>
<dbReference type="InterPro" id="IPR011066">
    <property type="entry name" value="MscS_channel_C_sf"/>
</dbReference>
<evidence type="ECO:0000256" key="2">
    <source>
        <dbReference type="ARBA" id="ARBA00008017"/>
    </source>
</evidence>
<dbReference type="Gene3D" id="1.10.287.1260">
    <property type="match status" value="1"/>
</dbReference>
<dbReference type="InterPro" id="IPR011014">
    <property type="entry name" value="MscS_channel_TM-2"/>
</dbReference>
<keyword evidence="4 7" id="KW-0812">Transmembrane</keyword>
<sequence>MLLDTALTATVPLQTLPTGAELVDTFVIPALTFLVGFLAIYFLGKTVLTPVVRRVLDSKGFDSSVKSLADSIMGVVVWVLALTVALTLAGFGGFIAALGVFGGAVALAVGFAAQDLLGNFVAGIFILKDKPFQVGDWIEVNDISGRVQDIDLRVTRVKTFDNELVTVPNGDLANNALTNPVAFDKLRQKFVFGIGYDDDIEQAKDAILQEANDHEEILADPAPDIRVTELGDSAVGLQTRFWIDEPSRGDFVRVRSDLVQAVKERFDAEGIDMPYPHTQLTGGIDVEGIQTASATPSDD</sequence>